<dbReference type="InterPro" id="IPR036249">
    <property type="entry name" value="Thioredoxin-like_sf"/>
</dbReference>
<name>A0A840U3S2_9BACT</name>
<proteinExistence type="predicted"/>
<feature type="signal peptide" evidence="2">
    <location>
        <begin position="1"/>
        <end position="24"/>
    </location>
</feature>
<dbReference type="InterPro" id="IPR000866">
    <property type="entry name" value="AhpC/TSA"/>
</dbReference>
<dbReference type="Proteomes" id="UP000557307">
    <property type="component" value="Unassembled WGS sequence"/>
</dbReference>
<evidence type="ECO:0000256" key="2">
    <source>
        <dbReference type="SAM" id="SignalP"/>
    </source>
</evidence>
<dbReference type="InterPro" id="IPR017937">
    <property type="entry name" value="Thioredoxin_CS"/>
</dbReference>
<keyword evidence="2" id="KW-0732">Signal</keyword>
<dbReference type="Gene3D" id="3.40.30.10">
    <property type="entry name" value="Glutaredoxin"/>
    <property type="match status" value="1"/>
</dbReference>
<comment type="caution">
    <text evidence="4">The sequence shown here is derived from an EMBL/GenBank/DDBJ whole genome shotgun (WGS) entry which is preliminary data.</text>
</comment>
<feature type="domain" description="Thioredoxin" evidence="3">
    <location>
        <begin position="244"/>
        <end position="380"/>
    </location>
</feature>
<evidence type="ECO:0000313" key="4">
    <source>
        <dbReference type="EMBL" id="MBB5286489.1"/>
    </source>
</evidence>
<dbReference type="AlphaFoldDB" id="A0A840U3S2"/>
<dbReference type="InterPro" id="IPR013766">
    <property type="entry name" value="Thioredoxin_domain"/>
</dbReference>
<dbReference type="GO" id="GO:0016491">
    <property type="term" value="F:oxidoreductase activity"/>
    <property type="evidence" value="ECO:0007669"/>
    <property type="project" value="InterPro"/>
</dbReference>
<dbReference type="PROSITE" id="PS51352">
    <property type="entry name" value="THIOREDOXIN_2"/>
    <property type="match status" value="1"/>
</dbReference>
<dbReference type="PANTHER" id="PTHR42852:SF13">
    <property type="entry name" value="PROTEIN DIPZ"/>
    <property type="match status" value="1"/>
</dbReference>
<evidence type="ECO:0000313" key="5">
    <source>
        <dbReference type="Proteomes" id="UP000557307"/>
    </source>
</evidence>
<dbReference type="RefSeq" id="WP_184177676.1">
    <property type="nucleotide sequence ID" value="NZ_JACHGF010000010.1"/>
</dbReference>
<organism evidence="4 5">
    <name type="scientific">Rhabdobacter roseus</name>
    <dbReference type="NCBI Taxonomy" id="1655419"/>
    <lineage>
        <taxon>Bacteria</taxon>
        <taxon>Pseudomonadati</taxon>
        <taxon>Bacteroidota</taxon>
        <taxon>Cytophagia</taxon>
        <taxon>Cytophagales</taxon>
        <taxon>Cytophagaceae</taxon>
        <taxon>Rhabdobacter</taxon>
    </lineage>
</organism>
<sequence length="381" mass="42876">MMTRFSPFLFSLFVFLASTGTARADLVQVKITFETRVEPRTVHVELDNGSGPLPTQVRVEKDTFFVSGFSDVAYTGLVIRLAAKGQPTCVHRFWVGKGPAEIHFLAKSNSEITCPLADFKLTNVIDVQYHDQQWAAFISREVAVLDSISSSLQARFEGGDTLAYQSEEAHNAIGAAKKQIFTRKLRYFQEHPDEYSFARFREVLFGIEGTLEPSIIQVFESFPLRFRQSPEGQEVLRTITGKLQREGSMALDFTAVDIHGTPLHLADFKGKHVLMVFWATWCGPCQEEIPVLRRLHDAYEASDLVIISFAKDDKLEKVKDHVAAKGMDWFQVVNDDALLREYGVWGVPKTVLIDPTGKIAIIDQGSNITRVVGYLKEKIAR</sequence>
<accession>A0A840U3S2</accession>
<evidence type="ECO:0000256" key="1">
    <source>
        <dbReference type="ARBA" id="ARBA00023284"/>
    </source>
</evidence>
<protein>
    <submittedName>
        <fullName evidence="4">Peroxiredoxin</fullName>
    </submittedName>
</protein>
<feature type="chain" id="PRO_5032975744" evidence="2">
    <location>
        <begin position="25"/>
        <end position="381"/>
    </location>
</feature>
<dbReference type="PANTHER" id="PTHR42852">
    <property type="entry name" value="THIOL:DISULFIDE INTERCHANGE PROTEIN DSBE"/>
    <property type="match status" value="1"/>
</dbReference>
<dbReference type="EMBL" id="JACHGF010000010">
    <property type="protein sequence ID" value="MBB5286489.1"/>
    <property type="molecule type" value="Genomic_DNA"/>
</dbReference>
<evidence type="ECO:0000259" key="3">
    <source>
        <dbReference type="PROSITE" id="PS51352"/>
    </source>
</evidence>
<reference evidence="4 5" key="1">
    <citation type="submission" date="2020-08" db="EMBL/GenBank/DDBJ databases">
        <title>Genomic Encyclopedia of Type Strains, Phase IV (KMG-IV): sequencing the most valuable type-strain genomes for metagenomic binning, comparative biology and taxonomic classification.</title>
        <authorList>
            <person name="Goeker M."/>
        </authorList>
    </citation>
    <scope>NUCLEOTIDE SEQUENCE [LARGE SCALE GENOMIC DNA]</scope>
    <source>
        <strain evidence="4 5">DSM 105074</strain>
    </source>
</reference>
<dbReference type="GO" id="GO:0016209">
    <property type="term" value="F:antioxidant activity"/>
    <property type="evidence" value="ECO:0007669"/>
    <property type="project" value="InterPro"/>
</dbReference>
<dbReference type="CDD" id="cd02966">
    <property type="entry name" value="TlpA_like_family"/>
    <property type="match status" value="1"/>
</dbReference>
<keyword evidence="5" id="KW-1185">Reference proteome</keyword>
<dbReference type="Pfam" id="PF00578">
    <property type="entry name" value="AhpC-TSA"/>
    <property type="match status" value="1"/>
</dbReference>
<dbReference type="PROSITE" id="PS00194">
    <property type="entry name" value="THIOREDOXIN_1"/>
    <property type="match status" value="1"/>
</dbReference>
<dbReference type="InterPro" id="IPR050553">
    <property type="entry name" value="Thioredoxin_ResA/DsbE_sf"/>
</dbReference>
<gene>
    <name evidence="4" type="ORF">HNQ92_004650</name>
</gene>
<dbReference type="SUPFAM" id="SSF52833">
    <property type="entry name" value="Thioredoxin-like"/>
    <property type="match status" value="1"/>
</dbReference>
<keyword evidence="1" id="KW-0676">Redox-active center</keyword>